<name>G8M2N4_ACECE</name>
<dbReference type="GO" id="GO:0004869">
    <property type="term" value="F:cysteine-type endopeptidase inhibitor activity"/>
    <property type="evidence" value="ECO:0007669"/>
    <property type="project" value="UniProtKB-KW"/>
</dbReference>
<keyword evidence="1" id="KW-0646">Protease inhibitor</keyword>
<sequence precursor="true">MKKIFAMMLVLTLLTTVFLSTLVDAKSNDVPLTRQNIEINQGISKNNNDVNNLKGIEPVVKVTLPPTATKEPVITLPSLAKYGKLKGTLFNDNSSKERFLLKTDKVVYELIGNTKGLENEIGKTIVVIGNYVYTLIATEYPLFNVESYTVIDMPEITPEPNLQTITGTLSVTKNGVVDKAVTPYAFLLQTQSGPVSLSGKTEGLEKYDGFEVEVTGTYSMLKIYPPIFIVESYKPILAPTPTPDVKIITMADNGGYVYVKPGDELRLELESNPTTGYSWSYATKPDPNVLIETNYEYIPDETDEKIVGSGGKEIWSYKAVNIGSTAIEMIYSRPWESKAPAKTFAVKVIVEELQTIRGIVVVTKNDNPEQKVDSYNFLLKTQSGPVSLSGKTEGLEKYDGFEVEVTGTYSMLTIYPPIFIVESYKPILAPTPTPDVKIITMADNGGYVYVKPGDELRLELESNPTTGYSWSYATKPDPSVLIETNYEYIPDETDEKIVGSGGKEIWSYKAVNIGSTAIEMIYSRPWESKAPAKTFAVKVIVEELQTIRGIVVVTKNDNPEQKVDSYNFLLKTQSGPVSLSGKTEGLEKYDGFEVEVTGTYSLLTIYPPIFIVESYKLVATPIPTSIPVPTVRPIPIPTVIPVPTEKPIPIPTIKPIPTVRPIPIPTVIPVPTEKPIPTPTIKPIPTVRPIPTLIPVPTEKPIPIPTIRPEPTAVPLSKTHTIISEKVLGIAIPGVTFSNISGYTTISWTEGSTNAFFNSKINADKDVYELELVSVEKSDSYEIVGLFNIKKNGKLLVKELNGRLYGLSNDEGDYFKFYSEGEKYHMSAYITKRIDF</sequence>
<dbReference type="Gene3D" id="2.60.40.2020">
    <property type="match status" value="2"/>
</dbReference>
<dbReference type="RefSeq" id="WP_014253740.1">
    <property type="nucleotide sequence ID" value="NC_016627.1"/>
</dbReference>
<reference evidence="6" key="1">
    <citation type="submission" date="2011-12" db="EMBL/GenBank/DDBJ databases">
        <title>Complete sequence of Clostridium clariflavum DSM 19732.</title>
        <authorList>
            <consortium name="US DOE Joint Genome Institute"/>
            <person name="Lucas S."/>
            <person name="Han J."/>
            <person name="Lapidus A."/>
            <person name="Cheng J.-F."/>
            <person name="Goodwin L."/>
            <person name="Pitluck S."/>
            <person name="Peters L."/>
            <person name="Teshima H."/>
            <person name="Detter J.C."/>
            <person name="Han C."/>
            <person name="Tapia R."/>
            <person name="Land M."/>
            <person name="Hauser L."/>
            <person name="Kyrpides N."/>
            <person name="Ivanova N."/>
            <person name="Pagani I."/>
            <person name="Kitzmiller T."/>
            <person name="Lynd L."/>
            <person name="Izquierdo J."/>
            <person name="Woyke T."/>
        </authorList>
    </citation>
    <scope>NUCLEOTIDE SEQUENCE [LARGE SCALE GENOMIC DNA]</scope>
    <source>
        <strain evidence="6">DSM 19732 / NBRC 101661 / EBR45</strain>
    </source>
</reference>
<dbReference type="AlphaFoldDB" id="G8M2N4"/>
<evidence type="ECO:0000256" key="3">
    <source>
        <dbReference type="SAM" id="SignalP"/>
    </source>
</evidence>
<keyword evidence="2" id="KW-0789">Thiol protease inhibitor</keyword>
<dbReference type="eggNOG" id="COG0810">
    <property type="taxonomic scope" value="Bacteria"/>
</dbReference>
<gene>
    <name evidence="5" type="ordered locus">Clocl_0373</name>
</gene>
<feature type="chain" id="PRO_5039681992" evidence="3">
    <location>
        <begin position="26"/>
        <end position="836"/>
    </location>
</feature>
<feature type="signal peptide" evidence="3">
    <location>
        <begin position="1"/>
        <end position="25"/>
    </location>
</feature>
<dbReference type="InterPro" id="IPR036331">
    <property type="entry name" value="Chagasin-like_sf"/>
</dbReference>
<dbReference type="eggNOG" id="COG5513">
    <property type="taxonomic scope" value="Bacteria"/>
</dbReference>
<dbReference type="PANTHER" id="PTHR36530">
    <property type="entry name" value="INHIBITOR OF CYSTEINE PEPTIDASE"/>
    <property type="match status" value="1"/>
</dbReference>
<dbReference type="PANTHER" id="PTHR36530:SF1">
    <property type="entry name" value="AMOEBIASIN-1"/>
    <property type="match status" value="1"/>
</dbReference>
<dbReference type="HOGENOM" id="CLU_339729_0_0_9"/>
<evidence type="ECO:0000256" key="2">
    <source>
        <dbReference type="ARBA" id="ARBA00022704"/>
    </source>
</evidence>
<organism evidence="5 6">
    <name type="scientific">Acetivibrio clariflavus (strain DSM 19732 / NBRC 101661 / EBR45)</name>
    <name type="common">Clostridium clariflavum</name>
    <dbReference type="NCBI Taxonomy" id="720554"/>
    <lineage>
        <taxon>Bacteria</taxon>
        <taxon>Bacillati</taxon>
        <taxon>Bacillota</taxon>
        <taxon>Clostridia</taxon>
        <taxon>Eubacteriales</taxon>
        <taxon>Oscillospiraceae</taxon>
        <taxon>Acetivibrio</taxon>
    </lineage>
</organism>
<protein>
    <submittedName>
        <fullName evidence="5">Putative secreted protein</fullName>
    </submittedName>
</protein>
<reference evidence="5 6" key="2">
    <citation type="journal article" date="2012" name="Stand. Genomic Sci.">
        <title>Complete Genome Sequence of Clostridium clariflavum DSM 19732.</title>
        <authorList>
            <person name="Izquierdo J.A."/>
            <person name="Goodwin L."/>
            <person name="Davenport K.W."/>
            <person name="Teshima H."/>
            <person name="Bruce D."/>
            <person name="Detter C."/>
            <person name="Tapia R."/>
            <person name="Han S."/>
            <person name="Land M."/>
            <person name="Hauser L."/>
            <person name="Jeffries C.D."/>
            <person name="Han J."/>
            <person name="Pitluck S."/>
            <person name="Nolan M."/>
            <person name="Chen A."/>
            <person name="Huntemann M."/>
            <person name="Mavromatis K."/>
            <person name="Mikhailova N."/>
            <person name="Liolios K."/>
            <person name="Woyke T."/>
            <person name="Lynd L.R."/>
        </authorList>
    </citation>
    <scope>NUCLEOTIDE SEQUENCE [LARGE SCALE GENOMIC DNA]</scope>
    <source>
        <strain evidence="6">DSM 19732 / NBRC 101661 / EBR45</strain>
    </source>
</reference>
<dbReference type="EMBL" id="CP003065">
    <property type="protein sequence ID" value="AEV67108.1"/>
    <property type="molecule type" value="Genomic_DNA"/>
</dbReference>
<keyword evidence="6" id="KW-1185">Reference proteome</keyword>
<evidence type="ECO:0000313" key="5">
    <source>
        <dbReference type="EMBL" id="AEV67108.1"/>
    </source>
</evidence>
<dbReference type="SUPFAM" id="SSF141066">
    <property type="entry name" value="ICP-like"/>
    <property type="match status" value="2"/>
</dbReference>
<accession>G8M2N4</accession>
<feature type="domain" description="Proteinase inhibitor I42 chagasin" evidence="4">
    <location>
        <begin position="450"/>
        <end position="539"/>
    </location>
</feature>
<dbReference type="Proteomes" id="UP000005435">
    <property type="component" value="Chromosome"/>
</dbReference>
<feature type="domain" description="Proteinase inhibitor I42 chagasin" evidence="4">
    <location>
        <begin position="259"/>
        <end position="348"/>
    </location>
</feature>
<dbReference type="KEGG" id="ccl:Clocl_0373"/>
<proteinExistence type="predicted"/>
<dbReference type="InterPro" id="IPR018990">
    <property type="entry name" value="Prot_inh_I42_chagasin"/>
</dbReference>
<evidence type="ECO:0000259" key="4">
    <source>
        <dbReference type="Pfam" id="PF09394"/>
    </source>
</evidence>
<keyword evidence="3" id="KW-0732">Signal</keyword>
<dbReference type="InterPro" id="IPR052781">
    <property type="entry name" value="Cys_protease_inhibitor_I42"/>
</dbReference>
<evidence type="ECO:0000313" key="6">
    <source>
        <dbReference type="Proteomes" id="UP000005435"/>
    </source>
</evidence>
<dbReference type="OrthoDB" id="1739319at2"/>
<dbReference type="Pfam" id="PF09394">
    <property type="entry name" value="Inhibitor_I42"/>
    <property type="match status" value="2"/>
</dbReference>
<dbReference type="STRING" id="720554.Clocl_0373"/>
<evidence type="ECO:0000256" key="1">
    <source>
        <dbReference type="ARBA" id="ARBA00022690"/>
    </source>
</evidence>